<dbReference type="Pfam" id="PF20979">
    <property type="entry name" value="Arginosuc_syn_C"/>
    <property type="match status" value="1"/>
</dbReference>
<dbReference type="NCBIfam" id="TIGR00032">
    <property type="entry name" value="argG"/>
    <property type="match status" value="1"/>
</dbReference>
<evidence type="ECO:0000256" key="5">
    <source>
        <dbReference type="ARBA" id="ARBA00022571"/>
    </source>
</evidence>
<evidence type="ECO:0000259" key="12">
    <source>
        <dbReference type="Pfam" id="PF00764"/>
    </source>
</evidence>
<proteinExistence type="inferred from homology"/>
<dbReference type="InterPro" id="IPR001518">
    <property type="entry name" value="Arginosuc_synth"/>
</dbReference>
<evidence type="ECO:0000256" key="6">
    <source>
        <dbReference type="ARBA" id="ARBA00022598"/>
    </source>
</evidence>
<comment type="subunit">
    <text evidence="2">Homotetramer.</text>
</comment>
<dbReference type="NCBIfam" id="NF001770">
    <property type="entry name" value="PRK00509.1"/>
    <property type="match status" value="1"/>
</dbReference>
<comment type="similarity">
    <text evidence="11">Belongs to the argininosuccinate synthase family. Type 1 subfamily.</text>
</comment>
<dbReference type="InterPro" id="IPR024074">
    <property type="entry name" value="AS_cat/multimer_dom_body"/>
</dbReference>
<organism evidence="14 15">
    <name type="scientific">Neonectria ditissima</name>
    <dbReference type="NCBI Taxonomy" id="78410"/>
    <lineage>
        <taxon>Eukaryota</taxon>
        <taxon>Fungi</taxon>
        <taxon>Dikarya</taxon>
        <taxon>Ascomycota</taxon>
        <taxon>Pezizomycotina</taxon>
        <taxon>Sordariomycetes</taxon>
        <taxon>Hypocreomycetidae</taxon>
        <taxon>Hypocreales</taxon>
        <taxon>Nectriaceae</taxon>
        <taxon>Neonectria</taxon>
    </lineage>
</organism>
<dbReference type="PANTHER" id="PTHR11587:SF2">
    <property type="entry name" value="ARGININOSUCCINATE SYNTHASE"/>
    <property type="match status" value="1"/>
</dbReference>
<dbReference type="SUPFAM" id="SSF69864">
    <property type="entry name" value="Argininosuccinate synthetase, C-terminal domain"/>
    <property type="match status" value="1"/>
</dbReference>
<evidence type="ECO:0000313" key="14">
    <source>
        <dbReference type="EMBL" id="KPM35076.1"/>
    </source>
</evidence>
<dbReference type="GO" id="GO:0004055">
    <property type="term" value="F:argininosuccinate synthase activity"/>
    <property type="evidence" value="ECO:0007669"/>
    <property type="project" value="UniProtKB-EC"/>
</dbReference>
<dbReference type="SUPFAM" id="SSF52402">
    <property type="entry name" value="Adenine nucleotide alpha hydrolases-like"/>
    <property type="match status" value="1"/>
</dbReference>
<feature type="domain" description="Arginosuccinate synthase-like N-terminal" evidence="12">
    <location>
        <begin position="8"/>
        <end position="172"/>
    </location>
</feature>
<dbReference type="InterPro" id="IPR014729">
    <property type="entry name" value="Rossmann-like_a/b/a_fold"/>
</dbReference>
<name>A0A0N8H536_9HYPO</name>
<dbReference type="CDD" id="cd01999">
    <property type="entry name" value="ASS"/>
    <property type="match status" value="1"/>
</dbReference>
<evidence type="ECO:0000256" key="9">
    <source>
        <dbReference type="ARBA" id="ARBA00022840"/>
    </source>
</evidence>
<comment type="pathway">
    <text evidence="1">Amino-acid biosynthesis; L-arginine biosynthesis; L-arginine from L-ornithine and carbamoyl phosphate: step 2/3.</text>
</comment>
<keyword evidence="15" id="KW-1185">Reference proteome</keyword>
<evidence type="ECO:0000313" key="15">
    <source>
        <dbReference type="Proteomes" id="UP000050424"/>
    </source>
</evidence>
<evidence type="ECO:0000256" key="10">
    <source>
        <dbReference type="ARBA" id="ARBA00029916"/>
    </source>
</evidence>
<dbReference type="Gene3D" id="3.90.1260.10">
    <property type="entry name" value="Argininosuccinate synthetase, chain A, domain 2"/>
    <property type="match status" value="1"/>
</dbReference>
<dbReference type="FunFam" id="3.40.50.620:FF:000019">
    <property type="entry name" value="Argininosuccinate synthase"/>
    <property type="match status" value="1"/>
</dbReference>
<dbReference type="InterPro" id="IPR018223">
    <property type="entry name" value="Arginosuc_synth_CS"/>
</dbReference>
<dbReference type="GO" id="GO:0000050">
    <property type="term" value="P:urea cycle"/>
    <property type="evidence" value="ECO:0007669"/>
    <property type="project" value="TreeGrafter"/>
</dbReference>
<dbReference type="OrthoDB" id="1688907at2759"/>
<dbReference type="EC" id="6.3.4.5" evidence="3"/>
<dbReference type="PROSITE" id="PS00565">
    <property type="entry name" value="ARGININOSUCCIN_SYN_2"/>
    <property type="match status" value="1"/>
</dbReference>
<dbReference type="EMBL" id="LKCW01000277">
    <property type="protein sequence ID" value="KPM35076.1"/>
    <property type="molecule type" value="Genomic_DNA"/>
</dbReference>
<dbReference type="FunFam" id="3.90.1260.10:FF:000003">
    <property type="entry name" value="Argininosuccinate synthase"/>
    <property type="match status" value="1"/>
</dbReference>
<dbReference type="InterPro" id="IPR048267">
    <property type="entry name" value="Arginosuc_syn_N"/>
</dbReference>
<protein>
    <recommendedName>
        <fullName evidence="4">Argininosuccinate synthase</fullName>
        <ecNumber evidence="3">6.3.4.5</ecNumber>
    </recommendedName>
    <alternativeName>
        <fullName evidence="10">Citrulline--aspartate ligase</fullName>
    </alternativeName>
</protein>
<keyword evidence="8" id="KW-0547">Nucleotide-binding</keyword>
<sequence>MTKGSKGRVCLAYSGGLDTSTILVWLLQQGYQVVCYLGDVGQEEDFAAVEAKALKLGAEAFVCADLVRELVEETLRAAIACNSSFEERYLLGTALSRPIIARGMVRAAETYNCQYLSHGCTGKGNDQVRFELAFMSLNPSLEIIAPWRLPEFISRFQGRNDLLKFAAENNIPVSSSPKAPWSMDDNIVHCSYEAGILEKTNETPPESLWTRTLSIDQTPNKPQEFAIHFEKGIITKVVSGDQEVTDSVESFKLLNKIGHDHGIGRVDIVENRFIGLKSRGCYDTPGLTIARLAHLDLEGLVMDGRVRELRDQFVSLTWSRQLYNGMYFSPEREFTEASLWFSQQNVTGVVRLAAYKGQTTVLGRYSDASNLYSEEDASMDSLEGFSPLDTTGFIAIQAIRLKKYGEQKIKEGKPLSKPVSK</sequence>
<keyword evidence="6" id="KW-0436">Ligase</keyword>
<dbReference type="Pfam" id="PF00764">
    <property type="entry name" value="Arginosuc_synth"/>
    <property type="match status" value="1"/>
</dbReference>
<dbReference type="InterPro" id="IPR048268">
    <property type="entry name" value="Arginosuc_syn_C"/>
</dbReference>
<dbReference type="Proteomes" id="UP000050424">
    <property type="component" value="Unassembled WGS sequence"/>
</dbReference>
<dbReference type="GO" id="GO:0005524">
    <property type="term" value="F:ATP binding"/>
    <property type="evidence" value="ECO:0007669"/>
    <property type="project" value="UniProtKB-KW"/>
</dbReference>
<keyword evidence="5" id="KW-0055">Arginine biosynthesis</keyword>
<dbReference type="InterPro" id="IPR023434">
    <property type="entry name" value="Arginosuc_synth_type_1_subfam"/>
</dbReference>
<keyword evidence="7" id="KW-0028">Amino-acid biosynthesis</keyword>
<evidence type="ECO:0000256" key="7">
    <source>
        <dbReference type="ARBA" id="ARBA00022605"/>
    </source>
</evidence>
<dbReference type="Gene3D" id="3.40.50.620">
    <property type="entry name" value="HUPs"/>
    <property type="match status" value="1"/>
</dbReference>
<evidence type="ECO:0000256" key="1">
    <source>
        <dbReference type="ARBA" id="ARBA00004967"/>
    </source>
</evidence>
<dbReference type="GO" id="GO:0000053">
    <property type="term" value="P:argininosuccinate metabolic process"/>
    <property type="evidence" value="ECO:0007669"/>
    <property type="project" value="TreeGrafter"/>
</dbReference>
<reference evidence="14 15" key="1">
    <citation type="submission" date="2015-09" db="EMBL/GenBank/DDBJ databases">
        <title>Draft genome of a European isolate of the apple canker pathogen Neonectria ditissima.</title>
        <authorList>
            <person name="Gomez-Cortecero A."/>
            <person name="Harrison R.J."/>
            <person name="Armitage A.D."/>
        </authorList>
    </citation>
    <scope>NUCLEOTIDE SEQUENCE [LARGE SCALE GENOMIC DNA]</scope>
    <source>
        <strain evidence="14 15">R09/05</strain>
    </source>
</reference>
<evidence type="ECO:0000259" key="13">
    <source>
        <dbReference type="Pfam" id="PF20979"/>
    </source>
</evidence>
<evidence type="ECO:0000256" key="2">
    <source>
        <dbReference type="ARBA" id="ARBA00011881"/>
    </source>
</evidence>
<evidence type="ECO:0000256" key="8">
    <source>
        <dbReference type="ARBA" id="ARBA00022741"/>
    </source>
</evidence>
<accession>A0A0N8H536</accession>
<evidence type="ECO:0000256" key="11">
    <source>
        <dbReference type="ARBA" id="ARBA00060987"/>
    </source>
</evidence>
<dbReference type="STRING" id="78410.A0A0N8H536"/>
<evidence type="ECO:0000256" key="4">
    <source>
        <dbReference type="ARBA" id="ARBA00014810"/>
    </source>
</evidence>
<dbReference type="AlphaFoldDB" id="A0A0N8H536"/>
<keyword evidence="9" id="KW-0067">ATP-binding</keyword>
<dbReference type="GO" id="GO:0006526">
    <property type="term" value="P:L-arginine biosynthetic process"/>
    <property type="evidence" value="ECO:0007669"/>
    <property type="project" value="UniProtKB-UniPathway"/>
</dbReference>
<dbReference type="PANTHER" id="PTHR11587">
    <property type="entry name" value="ARGININOSUCCINATE SYNTHASE"/>
    <property type="match status" value="1"/>
</dbReference>
<gene>
    <name evidence="14" type="ORF">AK830_g11493</name>
</gene>
<dbReference type="GO" id="GO:0005737">
    <property type="term" value="C:cytoplasm"/>
    <property type="evidence" value="ECO:0007669"/>
    <property type="project" value="TreeGrafter"/>
</dbReference>
<dbReference type="UniPathway" id="UPA00068">
    <property type="reaction ID" value="UER00113"/>
</dbReference>
<comment type="caution">
    <text evidence="14">The sequence shown here is derived from an EMBL/GenBank/DDBJ whole genome shotgun (WGS) entry which is preliminary data.</text>
</comment>
<dbReference type="PROSITE" id="PS00564">
    <property type="entry name" value="ARGININOSUCCIN_SYN_1"/>
    <property type="match status" value="1"/>
</dbReference>
<evidence type="ECO:0000256" key="3">
    <source>
        <dbReference type="ARBA" id="ARBA00012286"/>
    </source>
</evidence>
<feature type="domain" description="Arginosuccinate synthase C-terminal" evidence="13">
    <location>
        <begin position="181"/>
        <end position="404"/>
    </location>
</feature>